<dbReference type="PANTHER" id="PTHR11076:SF33">
    <property type="entry name" value="DNA POLYMERASE KAPPA"/>
    <property type="match status" value="1"/>
</dbReference>
<comment type="catalytic activity">
    <reaction evidence="15 16">
        <text>DNA(n) + a 2'-deoxyribonucleoside 5'-triphosphate = DNA(n+1) + diphosphate</text>
        <dbReference type="Rhea" id="RHEA:22508"/>
        <dbReference type="Rhea" id="RHEA-COMP:17339"/>
        <dbReference type="Rhea" id="RHEA-COMP:17340"/>
        <dbReference type="ChEBI" id="CHEBI:33019"/>
        <dbReference type="ChEBI" id="CHEBI:61560"/>
        <dbReference type="ChEBI" id="CHEBI:173112"/>
        <dbReference type="EC" id="2.7.7.7"/>
    </reaction>
</comment>
<evidence type="ECO:0000256" key="15">
    <source>
        <dbReference type="ARBA" id="ARBA00049244"/>
    </source>
</evidence>
<dbReference type="InterPro" id="IPR036775">
    <property type="entry name" value="DNA_pol_Y-fam_lit_finger_sf"/>
</dbReference>
<dbReference type="Gene3D" id="1.10.150.20">
    <property type="entry name" value="5' to 3' exonuclease, C-terminal subdomain"/>
    <property type="match status" value="1"/>
</dbReference>
<dbReference type="GeneID" id="60059590"/>
<dbReference type="GO" id="GO:0006261">
    <property type="term" value="P:DNA-templated DNA replication"/>
    <property type="evidence" value="ECO:0007669"/>
    <property type="project" value="UniProtKB-UniRule"/>
</dbReference>
<dbReference type="PROSITE" id="PS50173">
    <property type="entry name" value="UMUC"/>
    <property type="match status" value="1"/>
</dbReference>
<keyword evidence="10 16" id="KW-0227">DNA damage</keyword>
<comment type="subunit">
    <text evidence="3 16">Monomer.</text>
</comment>
<dbReference type="InterPro" id="IPR024728">
    <property type="entry name" value="PolY_HhH_motif"/>
</dbReference>
<dbReference type="InterPro" id="IPR017961">
    <property type="entry name" value="DNA_pol_Y-fam_little_finger"/>
</dbReference>
<gene>
    <name evidence="16" type="primary">dinB</name>
    <name evidence="17" type="ORF">GMA92_09645</name>
</gene>
<dbReference type="InterPro" id="IPR022880">
    <property type="entry name" value="DNApol_IV"/>
</dbReference>
<dbReference type="EC" id="2.7.7.7" evidence="16"/>
<keyword evidence="13 16" id="KW-0238">DNA-binding</keyword>
<organism evidence="17 18">
    <name type="scientific">Turicibacter sanguinis</name>
    <dbReference type="NCBI Taxonomy" id="154288"/>
    <lineage>
        <taxon>Bacteria</taxon>
        <taxon>Bacillati</taxon>
        <taxon>Bacillota</taxon>
        <taxon>Erysipelotrichia</taxon>
        <taxon>Erysipelotrichales</taxon>
        <taxon>Turicibacteraceae</taxon>
        <taxon>Turicibacter</taxon>
    </lineage>
</organism>
<evidence type="ECO:0000256" key="13">
    <source>
        <dbReference type="ARBA" id="ARBA00023125"/>
    </source>
</evidence>
<dbReference type="NCBIfam" id="NF002677">
    <property type="entry name" value="PRK02406.1"/>
    <property type="match status" value="1"/>
</dbReference>
<evidence type="ECO:0000256" key="8">
    <source>
        <dbReference type="ARBA" id="ARBA00022705"/>
    </source>
</evidence>
<dbReference type="FunFam" id="3.40.1170.60:FF:000001">
    <property type="entry name" value="DNA polymerase IV"/>
    <property type="match status" value="1"/>
</dbReference>
<dbReference type="InterPro" id="IPR043128">
    <property type="entry name" value="Rev_trsase/Diguanyl_cyclase"/>
</dbReference>
<comment type="cofactor">
    <cofactor evidence="16">
        <name>Mg(2+)</name>
        <dbReference type="ChEBI" id="CHEBI:18420"/>
    </cofactor>
    <text evidence="16">Binds 2 magnesium ions per subunit.</text>
</comment>
<evidence type="ECO:0000313" key="17">
    <source>
        <dbReference type="EMBL" id="MTK21681.1"/>
    </source>
</evidence>
<dbReference type="PANTHER" id="PTHR11076">
    <property type="entry name" value="DNA REPAIR POLYMERASE UMUC / TRANSFERASE FAMILY MEMBER"/>
    <property type="match status" value="1"/>
</dbReference>
<reference evidence="17 18" key="1">
    <citation type="journal article" date="2019" name="Nat. Med.">
        <title>A library of human gut bacterial isolates paired with longitudinal multiomics data enables mechanistic microbiome research.</title>
        <authorList>
            <person name="Poyet M."/>
            <person name="Groussin M."/>
            <person name="Gibbons S.M."/>
            <person name="Avila-Pacheco J."/>
            <person name="Jiang X."/>
            <person name="Kearney S.M."/>
            <person name="Perrotta A.R."/>
            <person name="Berdy B."/>
            <person name="Zhao S."/>
            <person name="Lieberman T.D."/>
            <person name="Swanson P.K."/>
            <person name="Smith M."/>
            <person name="Roesemann S."/>
            <person name="Alexander J.E."/>
            <person name="Rich S.A."/>
            <person name="Livny J."/>
            <person name="Vlamakis H."/>
            <person name="Clish C."/>
            <person name="Bullock K."/>
            <person name="Deik A."/>
            <person name="Scott J."/>
            <person name="Pierce K.A."/>
            <person name="Xavier R.J."/>
            <person name="Alm E.J."/>
        </authorList>
    </citation>
    <scope>NUCLEOTIDE SEQUENCE [LARGE SCALE GENOMIC DNA]</scope>
    <source>
        <strain evidence="17 18">BIOML-A198</strain>
    </source>
</reference>
<comment type="function">
    <text evidence="16">Poorly processive, error-prone DNA polymerase involved in untargeted mutagenesis. Copies undamaged DNA at stalled replication forks, which arise in vivo from mismatched or misaligned primer ends. These misaligned primers can be extended by PolIV. Exhibits no 3'-5' exonuclease (proofreading) activity. May be involved in translesional synthesis, in conjunction with the beta clamp from PolIII.</text>
</comment>
<dbReference type="GO" id="GO:0003684">
    <property type="term" value="F:damaged DNA binding"/>
    <property type="evidence" value="ECO:0007669"/>
    <property type="project" value="InterPro"/>
</dbReference>
<dbReference type="CDD" id="cd03586">
    <property type="entry name" value="PolY_Pol_IV_kappa"/>
    <property type="match status" value="1"/>
</dbReference>
<feature type="binding site" evidence="16">
    <location>
        <position position="109"/>
    </location>
    <ligand>
        <name>Mg(2+)</name>
        <dbReference type="ChEBI" id="CHEBI:18420"/>
    </ligand>
</feature>
<dbReference type="EMBL" id="WMQE01000021">
    <property type="protein sequence ID" value="MTK21681.1"/>
    <property type="molecule type" value="Genomic_DNA"/>
</dbReference>
<protein>
    <recommendedName>
        <fullName evidence="16">DNA polymerase IV</fullName>
        <shortName evidence="16">Pol IV</shortName>
        <ecNumber evidence="16">2.7.7.7</ecNumber>
    </recommendedName>
</protein>
<keyword evidence="12 16" id="KW-0239">DNA-directed DNA polymerase</keyword>
<comment type="similarity">
    <text evidence="2 16">Belongs to the DNA polymerase type-Y family.</text>
</comment>
<comment type="caution">
    <text evidence="17">The sequence shown here is derived from an EMBL/GenBank/DDBJ whole genome shotgun (WGS) entry which is preliminary data.</text>
</comment>
<evidence type="ECO:0000313" key="18">
    <source>
        <dbReference type="Proteomes" id="UP000487649"/>
    </source>
</evidence>
<keyword evidence="4 16" id="KW-0515">Mutator protein</keyword>
<keyword evidence="11 16" id="KW-0460">Magnesium</keyword>
<dbReference type="GO" id="GO:0000287">
    <property type="term" value="F:magnesium ion binding"/>
    <property type="evidence" value="ECO:0007669"/>
    <property type="project" value="UniProtKB-UniRule"/>
</dbReference>
<dbReference type="SUPFAM" id="SSF56672">
    <property type="entry name" value="DNA/RNA polymerases"/>
    <property type="match status" value="1"/>
</dbReference>
<evidence type="ECO:0000256" key="11">
    <source>
        <dbReference type="ARBA" id="ARBA00022842"/>
    </source>
</evidence>
<keyword evidence="9 16" id="KW-0479">Metal-binding</keyword>
<evidence type="ECO:0000256" key="16">
    <source>
        <dbReference type="HAMAP-Rule" id="MF_01113"/>
    </source>
</evidence>
<evidence type="ECO:0000256" key="4">
    <source>
        <dbReference type="ARBA" id="ARBA00022457"/>
    </source>
</evidence>
<keyword evidence="14 16" id="KW-0234">DNA repair</keyword>
<evidence type="ECO:0000256" key="2">
    <source>
        <dbReference type="ARBA" id="ARBA00010945"/>
    </source>
</evidence>
<dbReference type="Gene3D" id="3.30.1490.100">
    <property type="entry name" value="DNA polymerase, Y-family, little finger domain"/>
    <property type="match status" value="1"/>
</dbReference>
<evidence type="ECO:0000256" key="5">
    <source>
        <dbReference type="ARBA" id="ARBA00022490"/>
    </source>
</evidence>
<accession>A0A173SKZ0</accession>
<dbReference type="GO" id="GO:0005829">
    <property type="term" value="C:cytosol"/>
    <property type="evidence" value="ECO:0007669"/>
    <property type="project" value="TreeGrafter"/>
</dbReference>
<evidence type="ECO:0000256" key="14">
    <source>
        <dbReference type="ARBA" id="ARBA00023204"/>
    </source>
</evidence>
<dbReference type="GO" id="GO:0003887">
    <property type="term" value="F:DNA-directed DNA polymerase activity"/>
    <property type="evidence" value="ECO:0007669"/>
    <property type="project" value="UniProtKB-UniRule"/>
</dbReference>
<feature type="active site" evidence="16">
    <location>
        <position position="110"/>
    </location>
</feature>
<evidence type="ECO:0000256" key="6">
    <source>
        <dbReference type="ARBA" id="ARBA00022679"/>
    </source>
</evidence>
<feature type="site" description="Substrate discrimination" evidence="16">
    <location>
        <position position="18"/>
    </location>
</feature>
<proteinExistence type="inferred from homology"/>
<dbReference type="InterPro" id="IPR043502">
    <property type="entry name" value="DNA/RNA_pol_sf"/>
</dbReference>
<keyword evidence="7 16" id="KW-0548">Nucleotidyltransferase</keyword>
<dbReference type="Pfam" id="PF11799">
    <property type="entry name" value="IMS_C"/>
    <property type="match status" value="1"/>
</dbReference>
<evidence type="ECO:0000256" key="12">
    <source>
        <dbReference type="ARBA" id="ARBA00022932"/>
    </source>
</evidence>
<dbReference type="RefSeq" id="WP_006785576.1">
    <property type="nucleotide sequence ID" value="NZ_CABJBH010000004.1"/>
</dbReference>
<keyword evidence="5 16" id="KW-0963">Cytoplasm</keyword>
<evidence type="ECO:0000256" key="3">
    <source>
        <dbReference type="ARBA" id="ARBA00011245"/>
    </source>
</evidence>
<dbReference type="HAMAP" id="MF_01113">
    <property type="entry name" value="DNApol_IV"/>
    <property type="match status" value="1"/>
</dbReference>
<dbReference type="GO" id="GO:0006281">
    <property type="term" value="P:DNA repair"/>
    <property type="evidence" value="ECO:0007669"/>
    <property type="project" value="UniProtKB-UniRule"/>
</dbReference>
<dbReference type="Pfam" id="PF00817">
    <property type="entry name" value="IMS"/>
    <property type="match status" value="1"/>
</dbReference>
<dbReference type="Gene3D" id="3.40.1170.60">
    <property type="match status" value="1"/>
</dbReference>
<dbReference type="AlphaFoldDB" id="A0A173SKZ0"/>
<name>A0A173SKZ0_9FIRM</name>
<evidence type="ECO:0000256" key="9">
    <source>
        <dbReference type="ARBA" id="ARBA00022723"/>
    </source>
</evidence>
<dbReference type="FunFam" id="3.30.1490.100:FF:000004">
    <property type="entry name" value="DNA polymerase IV"/>
    <property type="match status" value="1"/>
</dbReference>
<dbReference type="OrthoDB" id="9808813at2"/>
<dbReference type="InterPro" id="IPR001126">
    <property type="entry name" value="UmuC"/>
</dbReference>
<dbReference type="Proteomes" id="UP000487649">
    <property type="component" value="Unassembled WGS sequence"/>
</dbReference>
<dbReference type="Gene3D" id="3.30.70.270">
    <property type="match status" value="1"/>
</dbReference>
<feature type="binding site" evidence="16">
    <location>
        <position position="13"/>
    </location>
    <ligand>
        <name>Mg(2+)</name>
        <dbReference type="ChEBI" id="CHEBI:18420"/>
    </ligand>
</feature>
<comment type="subcellular location">
    <subcellularLocation>
        <location evidence="1 16">Cytoplasm</location>
    </subcellularLocation>
</comment>
<keyword evidence="6 16" id="KW-0808">Transferase</keyword>
<dbReference type="GO" id="GO:0009432">
    <property type="term" value="P:SOS response"/>
    <property type="evidence" value="ECO:0007669"/>
    <property type="project" value="TreeGrafter"/>
</dbReference>
<dbReference type="InterPro" id="IPR050116">
    <property type="entry name" value="DNA_polymerase-Y"/>
</dbReference>
<dbReference type="SUPFAM" id="SSF100879">
    <property type="entry name" value="Lesion bypass DNA polymerase (Y-family), little finger domain"/>
    <property type="match status" value="1"/>
</dbReference>
<evidence type="ECO:0000256" key="1">
    <source>
        <dbReference type="ARBA" id="ARBA00004496"/>
    </source>
</evidence>
<sequence length="398" mass="45473">MGEPIFRIIFHIDLNAFFASCEAILHPELNQQPLVITGEKQSKRGIVVTANYEARKYGIHSAMPLMQAKKKCPHLVVAPVRFDLYRKISKQFIQILQEYSPLVEKASIDEAYVDVTHHYQNMHPLVLAQHIQARIAKDLQIGCSIGVAPNKFLAKMASDMKKPNGITVLRKRDLQTMLWPMSIEEMFGIGKASAPKLRQFGIHKIGDLTTIEDVEKFQQLFGKHALKWIEDAKGEDKTPINPNKYEELSSIGHSTTFPKDYSFEIELKQQAKLMCQKTANRLKQHGVYAKTVSLQIKEANFRQSSRSKTLTIPVQTVDELYAVIEELFDEHWEGEPLRLIGVSTSNLVKTKKVTEQLNLFNYQNFAEEEKLNQLLQKIKTKHGESSIFKGIKKGENKK</sequence>
<dbReference type="NCBIfam" id="NF002492">
    <property type="entry name" value="PRK01810.1"/>
    <property type="match status" value="1"/>
</dbReference>
<dbReference type="GO" id="GO:0042276">
    <property type="term" value="P:error-prone translesion synthesis"/>
    <property type="evidence" value="ECO:0007669"/>
    <property type="project" value="TreeGrafter"/>
</dbReference>
<keyword evidence="8 16" id="KW-0235">DNA replication</keyword>
<dbReference type="Pfam" id="PF11798">
    <property type="entry name" value="IMS_HHH"/>
    <property type="match status" value="1"/>
</dbReference>
<evidence type="ECO:0000256" key="7">
    <source>
        <dbReference type="ARBA" id="ARBA00022695"/>
    </source>
</evidence>
<evidence type="ECO:0000256" key="10">
    <source>
        <dbReference type="ARBA" id="ARBA00022763"/>
    </source>
</evidence>